<comment type="caution">
    <text evidence="2">The sequence shown here is derived from an EMBL/GenBank/DDBJ whole genome shotgun (WGS) entry which is preliminary data.</text>
</comment>
<reference evidence="2 3" key="1">
    <citation type="journal article" date="2019" name="Environ. Microbiol.">
        <title>Genomics insights into ecotype formation of ammonia-oxidizing archaea in the deep ocean.</title>
        <authorList>
            <person name="Wang Y."/>
            <person name="Huang J.M."/>
            <person name="Cui G.J."/>
            <person name="Nunoura T."/>
            <person name="Takaki Y."/>
            <person name="Li W.L."/>
            <person name="Li J."/>
            <person name="Gao Z.M."/>
            <person name="Takai K."/>
            <person name="Zhang A.Q."/>
            <person name="Stepanauskas R."/>
        </authorList>
    </citation>
    <scope>NUCLEOTIDE SEQUENCE [LARGE SCALE GENOMIC DNA]</scope>
    <source>
        <strain evidence="2 3">C4</strain>
    </source>
</reference>
<dbReference type="Proteomes" id="UP000568446">
    <property type="component" value="Unassembled WGS sequence"/>
</dbReference>
<protein>
    <submittedName>
        <fullName evidence="2">Uncharacterized protein</fullName>
    </submittedName>
</protein>
<evidence type="ECO:0000256" key="1">
    <source>
        <dbReference type="SAM" id="MobiDB-lite"/>
    </source>
</evidence>
<organism evidence="2 3">
    <name type="scientific">Marine Group I thaumarchaeote</name>
    <dbReference type="NCBI Taxonomy" id="2511932"/>
    <lineage>
        <taxon>Archaea</taxon>
        <taxon>Nitrososphaerota</taxon>
        <taxon>Marine Group I</taxon>
    </lineage>
</organism>
<dbReference type="EMBL" id="JACATK010000043">
    <property type="protein sequence ID" value="NWJ30215.1"/>
    <property type="molecule type" value="Genomic_DNA"/>
</dbReference>
<proteinExistence type="predicted"/>
<accession>A0A7K4MMM8</accession>
<evidence type="ECO:0000313" key="2">
    <source>
        <dbReference type="EMBL" id="NWJ30215.1"/>
    </source>
</evidence>
<dbReference type="AlphaFoldDB" id="A0A7K4MMM8"/>
<evidence type="ECO:0000313" key="3">
    <source>
        <dbReference type="Proteomes" id="UP000568446"/>
    </source>
</evidence>
<feature type="region of interest" description="Disordered" evidence="1">
    <location>
        <begin position="1"/>
        <end position="26"/>
    </location>
</feature>
<sequence>MLEKQSKNQLTKEKFEKIMKKGHEEEKEARKADFEIIKKDISHQLDLLEKNTTDYDEEKTRKIKKAIGKLMLDVINEDFSTKEYNVPSQKKMDIVFGEYQKMDNVYGWRKTTIN</sequence>
<name>A0A7K4MMM8_9ARCH</name>
<gene>
    <name evidence="2" type="ORF">HX850_04800</name>
</gene>